<dbReference type="InterPro" id="IPR005754">
    <property type="entry name" value="Sortase"/>
</dbReference>
<keyword evidence="1" id="KW-0378">Hydrolase</keyword>
<reference evidence="4" key="1">
    <citation type="submission" date="2020-09" db="EMBL/GenBank/DDBJ databases">
        <title>A novel bacterium of genus Paenibacillus, isolated from South China Sea.</title>
        <authorList>
            <person name="Huang H."/>
            <person name="Mo K."/>
            <person name="Hu Y."/>
        </authorList>
    </citation>
    <scope>NUCLEOTIDE SEQUENCE</scope>
    <source>
        <strain evidence="4">IB182496</strain>
    </source>
</reference>
<dbReference type="NCBIfam" id="TIGR01076">
    <property type="entry name" value="sortase_fam"/>
    <property type="match status" value="1"/>
</dbReference>
<dbReference type="Gene3D" id="2.40.260.10">
    <property type="entry name" value="Sortase"/>
    <property type="match status" value="1"/>
</dbReference>
<keyword evidence="3" id="KW-0472">Membrane</keyword>
<gene>
    <name evidence="4" type="ORF">IDH44_00625</name>
</gene>
<name>A0A927GPU1_9BACL</name>
<organism evidence="4 5">
    <name type="scientific">Paenibacillus sabuli</name>
    <dbReference type="NCBI Taxonomy" id="2772509"/>
    <lineage>
        <taxon>Bacteria</taxon>
        <taxon>Bacillati</taxon>
        <taxon>Bacillota</taxon>
        <taxon>Bacilli</taxon>
        <taxon>Bacillales</taxon>
        <taxon>Paenibacillaceae</taxon>
        <taxon>Paenibacillus</taxon>
    </lineage>
</organism>
<dbReference type="CDD" id="cd06166">
    <property type="entry name" value="Sortase_D_2"/>
    <property type="match status" value="1"/>
</dbReference>
<dbReference type="RefSeq" id="WP_190913716.1">
    <property type="nucleotide sequence ID" value="NZ_JACXIZ010000003.1"/>
</dbReference>
<dbReference type="GO" id="GO:0016787">
    <property type="term" value="F:hydrolase activity"/>
    <property type="evidence" value="ECO:0007669"/>
    <property type="project" value="UniProtKB-KW"/>
</dbReference>
<feature type="active site" description="Acyl-thioester intermediate" evidence="2">
    <location>
        <position position="202"/>
    </location>
</feature>
<dbReference type="AlphaFoldDB" id="A0A927GPU1"/>
<evidence type="ECO:0000313" key="4">
    <source>
        <dbReference type="EMBL" id="MBD2843678.1"/>
    </source>
</evidence>
<dbReference type="EMBL" id="JACXIZ010000003">
    <property type="protein sequence ID" value="MBD2843678.1"/>
    <property type="molecule type" value="Genomic_DNA"/>
</dbReference>
<evidence type="ECO:0000256" key="3">
    <source>
        <dbReference type="SAM" id="Phobius"/>
    </source>
</evidence>
<dbReference type="Pfam" id="PF04203">
    <property type="entry name" value="Sortase"/>
    <property type="match status" value="1"/>
</dbReference>
<feature type="transmembrane region" description="Helical" evidence="3">
    <location>
        <begin position="6"/>
        <end position="24"/>
    </location>
</feature>
<feature type="active site" description="Proton donor/acceptor" evidence="2">
    <location>
        <position position="140"/>
    </location>
</feature>
<dbReference type="Proteomes" id="UP000621560">
    <property type="component" value="Unassembled WGS sequence"/>
</dbReference>
<dbReference type="InterPro" id="IPR042000">
    <property type="entry name" value="Sortase_D_2"/>
</dbReference>
<sequence length="221" mass="24228">MSSRRAVAVLLAIGAIVLIAYPWIEREQQRRQQAQILGAWEQAQAELQATQAAAVRTGLDRTRPAPEPADSTIVAEPGDRFELPSHVKGIEVKGVLRIDKIDLKEPLLEGTSKMALKLGIGTVVSGRKPGEIGNYALAGHRSWTYDHQFNRLDELDIGDEIVVQTAADTFTYAIHAISIVTPDEVSVLDEQNGKAEITLITCEPLYKATHRLIVKGELKST</sequence>
<evidence type="ECO:0000256" key="1">
    <source>
        <dbReference type="ARBA" id="ARBA00022801"/>
    </source>
</evidence>
<keyword evidence="3" id="KW-1133">Transmembrane helix</keyword>
<dbReference type="SUPFAM" id="SSF63817">
    <property type="entry name" value="Sortase"/>
    <property type="match status" value="1"/>
</dbReference>
<comment type="caution">
    <text evidence="4">The sequence shown here is derived from an EMBL/GenBank/DDBJ whole genome shotgun (WGS) entry which is preliminary data.</text>
</comment>
<proteinExistence type="predicted"/>
<evidence type="ECO:0000256" key="2">
    <source>
        <dbReference type="PIRSR" id="PIRSR605754-1"/>
    </source>
</evidence>
<dbReference type="InterPro" id="IPR023365">
    <property type="entry name" value="Sortase_dom-sf"/>
</dbReference>
<keyword evidence="5" id="KW-1185">Reference proteome</keyword>
<evidence type="ECO:0000313" key="5">
    <source>
        <dbReference type="Proteomes" id="UP000621560"/>
    </source>
</evidence>
<protein>
    <submittedName>
        <fullName evidence="4">Class D sortase</fullName>
    </submittedName>
</protein>
<keyword evidence="3" id="KW-0812">Transmembrane</keyword>
<accession>A0A927GPU1</accession>